<dbReference type="Pfam" id="PF01094">
    <property type="entry name" value="ANF_receptor"/>
    <property type="match status" value="1"/>
</dbReference>
<dbReference type="Gene3D" id="3.40.50.2300">
    <property type="match status" value="1"/>
</dbReference>
<comment type="subcellular location">
    <subcellularLocation>
        <location evidence="1">Membrane</location>
    </subcellularLocation>
</comment>
<evidence type="ECO:0000256" key="3">
    <source>
        <dbReference type="ARBA" id="ARBA00022989"/>
    </source>
</evidence>
<evidence type="ECO:0000256" key="4">
    <source>
        <dbReference type="ARBA" id="ARBA00023136"/>
    </source>
</evidence>
<dbReference type="GO" id="GO:0007186">
    <property type="term" value="P:G protein-coupled receptor signaling pathway"/>
    <property type="evidence" value="ECO:0007669"/>
    <property type="project" value="InterPro"/>
</dbReference>
<dbReference type="InterPro" id="IPR001828">
    <property type="entry name" value="ANF_lig-bd_rcpt"/>
</dbReference>
<dbReference type="InterPro" id="IPR050726">
    <property type="entry name" value="mGluR"/>
</dbReference>
<dbReference type="PANTHER" id="PTHR24060">
    <property type="entry name" value="METABOTROPIC GLUTAMATE RECEPTOR"/>
    <property type="match status" value="1"/>
</dbReference>
<dbReference type="GO" id="GO:0016020">
    <property type="term" value="C:membrane"/>
    <property type="evidence" value="ECO:0007669"/>
    <property type="project" value="UniProtKB-SubCell"/>
</dbReference>
<keyword evidence="3" id="KW-1133">Transmembrane helix</keyword>
<organism evidence="8 9">
    <name type="scientific">Chelonia mydas</name>
    <name type="common">Green sea-turtle</name>
    <name type="synonym">Chelonia agassizi</name>
    <dbReference type="NCBI Taxonomy" id="8469"/>
    <lineage>
        <taxon>Eukaryota</taxon>
        <taxon>Metazoa</taxon>
        <taxon>Chordata</taxon>
        <taxon>Craniata</taxon>
        <taxon>Vertebrata</taxon>
        <taxon>Euteleostomi</taxon>
        <taxon>Archelosauria</taxon>
        <taxon>Testudinata</taxon>
        <taxon>Testudines</taxon>
        <taxon>Cryptodira</taxon>
        <taxon>Durocryptodira</taxon>
        <taxon>Americhelydia</taxon>
        <taxon>Chelonioidea</taxon>
        <taxon>Cheloniidae</taxon>
        <taxon>Chelonia</taxon>
    </lineage>
</organism>
<dbReference type="STRING" id="8469.M7BB64"/>
<evidence type="ECO:0000313" key="9">
    <source>
        <dbReference type="Proteomes" id="UP000031443"/>
    </source>
</evidence>
<evidence type="ECO:0000256" key="1">
    <source>
        <dbReference type="ARBA" id="ARBA00004370"/>
    </source>
</evidence>
<sequence>MWEKGYNRDTQLCCVKIKVLRQVYQKARESGAKTTPLVQGTACHSAGRPPHHHHQEPVDTSGELKSQASTVHSEEEVMDKEEEYGGQGTGGSSGVARWDLFLMPEQMNQSLLSSTGEPDVGEGTSGFDTYFTSRTLENNRRNVWFAEYWEENFNCKLTISGSKKEDTDRKCTGQERIGKDSHYEQEGKVQFVIDAVYAMAHALHHMNKDLCADYAGICPEMEQAGGKKLLKYIRNVNFNGSAGTPVMFNKNGDAPGRYDIFQYHTTNTTTPGYHLIGQWTDDLQLNVSPIYSILAHFHQHIVIRLIFVTKKELA</sequence>
<name>M7BB64_CHEMY</name>
<keyword evidence="8" id="KW-0675">Receptor</keyword>
<dbReference type="InterPro" id="IPR001883">
    <property type="entry name" value="GPCR_3_mGluR7"/>
</dbReference>
<evidence type="ECO:0000256" key="2">
    <source>
        <dbReference type="ARBA" id="ARBA00022692"/>
    </source>
</evidence>
<dbReference type="AlphaFoldDB" id="M7BB64"/>
<dbReference type="EMBL" id="KB532356">
    <property type="protein sequence ID" value="EMP34404.1"/>
    <property type="molecule type" value="Genomic_DNA"/>
</dbReference>
<keyword evidence="9" id="KW-1185">Reference proteome</keyword>
<dbReference type="SUPFAM" id="SSF53822">
    <property type="entry name" value="Periplasmic binding protein-like I"/>
    <property type="match status" value="1"/>
</dbReference>
<dbReference type="Proteomes" id="UP000031443">
    <property type="component" value="Unassembled WGS sequence"/>
</dbReference>
<reference evidence="9" key="1">
    <citation type="journal article" date="2013" name="Nat. Genet.">
        <title>The draft genomes of soft-shell turtle and green sea turtle yield insights into the development and evolution of the turtle-specific body plan.</title>
        <authorList>
            <person name="Wang Z."/>
            <person name="Pascual-Anaya J."/>
            <person name="Zadissa A."/>
            <person name="Li W."/>
            <person name="Niimura Y."/>
            <person name="Huang Z."/>
            <person name="Li C."/>
            <person name="White S."/>
            <person name="Xiong Z."/>
            <person name="Fang D."/>
            <person name="Wang B."/>
            <person name="Ming Y."/>
            <person name="Chen Y."/>
            <person name="Zheng Y."/>
            <person name="Kuraku S."/>
            <person name="Pignatelli M."/>
            <person name="Herrero J."/>
            <person name="Beal K."/>
            <person name="Nozawa M."/>
            <person name="Li Q."/>
            <person name="Wang J."/>
            <person name="Zhang H."/>
            <person name="Yu L."/>
            <person name="Shigenobu S."/>
            <person name="Wang J."/>
            <person name="Liu J."/>
            <person name="Flicek P."/>
            <person name="Searle S."/>
            <person name="Wang J."/>
            <person name="Kuratani S."/>
            <person name="Yin Y."/>
            <person name="Aken B."/>
            <person name="Zhang G."/>
            <person name="Irie N."/>
        </authorList>
    </citation>
    <scope>NUCLEOTIDE SEQUENCE [LARGE SCALE GENOMIC DNA]</scope>
</reference>
<keyword evidence="4" id="KW-0472">Membrane</keyword>
<keyword evidence="5" id="KW-0325">Glycoprotein</keyword>
<accession>M7BB64</accession>
<evidence type="ECO:0000256" key="5">
    <source>
        <dbReference type="ARBA" id="ARBA00023180"/>
    </source>
</evidence>
<dbReference type="InterPro" id="IPR028082">
    <property type="entry name" value="Peripla_BP_I"/>
</dbReference>
<evidence type="ECO:0000313" key="8">
    <source>
        <dbReference type="EMBL" id="EMP34404.1"/>
    </source>
</evidence>
<dbReference type="FunFam" id="3.40.50.2300:FF:000176">
    <property type="entry name" value="metabotropic glutamate receptor 7"/>
    <property type="match status" value="1"/>
</dbReference>
<protein>
    <submittedName>
        <fullName evidence="8">Metabotropic glutamate receptor 7</fullName>
    </submittedName>
</protein>
<dbReference type="PRINTS" id="PR01057">
    <property type="entry name" value="MTABOTROPC7R"/>
</dbReference>
<feature type="region of interest" description="Disordered" evidence="6">
    <location>
        <begin position="30"/>
        <end position="91"/>
    </location>
</feature>
<gene>
    <name evidence="8" type="ORF">UY3_08436</name>
</gene>
<feature type="domain" description="Receptor ligand binding region" evidence="7">
    <location>
        <begin position="170"/>
        <end position="265"/>
    </location>
</feature>
<evidence type="ECO:0000259" key="7">
    <source>
        <dbReference type="Pfam" id="PF01094"/>
    </source>
</evidence>
<keyword evidence="2" id="KW-0812">Transmembrane</keyword>
<evidence type="ECO:0000256" key="6">
    <source>
        <dbReference type="SAM" id="MobiDB-lite"/>
    </source>
</evidence>
<proteinExistence type="predicted"/>